<dbReference type="AlphaFoldDB" id="A0A9W9DRQ3"/>
<comment type="similarity">
    <text evidence="1">Belongs to the ATG16 family.</text>
</comment>
<gene>
    <name evidence="3" type="ORF">C8J55DRAFT_426754</name>
</gene>
<feature type="domain" description="Autophagy-related protein 16" evidence="2">
    <location>
        <begin position="3"/>
        <end position="83"/>
    </location>
</feature>
<feature type="non-terminal residue" evidence="3">
    <location>
        <position position="1"/>
    </location>
</feature>
<proteinExistence type="inferred from homology"/>
<dbReference type="InterPro" id="IPR013923">
    <property type="entry name" value="Autophagy-rel_prot_16_dom"/>
</dbReference>
<name>A0A9W9DRQ3_9AGAR</name>
<dbReference type="Proteomes" id="UP001150238">
    <property type="component" value="Unassembled WGS sequence"/>
</dbReference>
<dbReference type="EMBL" id="JANVFS010000013">
    <property type="protein sequence ID" value="KAJ4483021.1"/>
    <property type="molecule type" value="Genomic_DNA"/>
</dbReference>
<evidence type="ECO:0000313" key="4">
    <source>
        <dbReference type="Proteomes" id="UP001150238"/>
    </source>
</evidence>
<evidence type="ECO:0000256" key="1">
    <source>
        <dbReference type="ARBA" id="ARBA00005331"/>
    </source>
</evidence>
<dbReference type="Gene3D" id="1.20.5.170">
    <property type="match status" value="1"/>
</dbReference>
<sequence length="97" mass="11362">LLAMRDAFCKKEVLWRVDVEAQRNLKDKLTILWRKVDQHNEITTEKDRTIQILHNGMSILQPELGHIEEQKATLTKDNTKLLQQARGSYWIAQSAYS</sequence>
<protein>
    <recommendedName>
        <fullName evidence="2">Autophagy-related protein 16 domain-containing protein</fullName>
    </recommendedName>
</protein>
<accession>A0A9W9DRQ3</accession>
<comment type="caution">
    <text evidence="3">The sequence shown here is derived from an EMBL/GenBank/DDBJ whole genome shotgun (WGS) entry which is preliminary data.</text>
</comment>
<dbReference type="Pfam" id="PF08614">
    <property type="entry name" value="ATG16"/>
    <property type="match status" value="1"/>
</dbReference>
<reference evidence="3" key="1">
    <citation type="submission" date="2022-08" db="EMBL/GenBank/DDBJ databases">
        <authorList>
            <consortium name="DOE Joint Genome Institute"/>
            <person name="Min B."/>
            <person name="Riley R."/>
            <person name="Sierra-Patev S."/>
            <person name="Naranjo-Ortiz M."/>
            <person name="Looney B."/>
            <person name="Konkel Z."/>
            <person name="Slot J.C."/>
            <person name="Sakamoto Y."/>
            <person name="Steenwyk J.L."/>
            <person name="Rokas A."/>
            <person name="Carro J."/>
            <person name="Camarero S."/>
            <person name="Ferreira P."/>
            <person name="Molpeceres G."/>
            <person name="Ruiz-Duenas F.J."/>
            <person name="Serrano A."/>
            <person name="Henrissat B."/>
            <person name="Drula E."/>
            <person name="Hughes K.W."/>
            <person name="Mata J.L."/>
            <person name="Ishikawa N.K."/>
            <person name="Vargas-Isla R."/>
            <person name="Ushijima S."/>
            <person name="Smith C.A."/>
            <person name="Ahrendt S."/>
            <person name="Andreopoulos W."/>
            <person name="He G."/>
            <person name="Labutti K."/>
            <person name="Lipzen A."/>
            <person name="Ng V."/>
            <person name="Sandor L."/>
            <person name="Barry K."/>
            <person name="Martinez A.T."/>
            <person name="Xiao Y."/>
            <person name="Gibbons J.G."/>
            <person name="Terashima K."/>
            <person name="Hibbett D.S."/>
            <person name="Grigoriev I.V."/>
        </authorList>
    </citation>
    <scope>NUCLEOTIDE SEQUENCE</scope>
    <source>
        <strain evidence="3">Sp2 HRB7682 ss15</strain>
    </source>
</reference>
<reference evidence="3" key="2">
    <citation type="journal article" date="2023" name="Proc. Natl. Acad. Sci. U.S.A.">
        <title>A global phylogenomic analysis of the shiitake genus Lentinula.</title>
        <authorList>
            <person name="Sierra-Patev S."/>
            <person name="Min B."/>
            <person name="Naranjo-Ortiz M."/>
            <person name="Looney B."/>
            <person name="Konkel Z."/>
            <person name="Slot J.C."/>
            <person name="Sakamoto Y."/>
            <person name="Steenwyk J.L."/>
            <person name="Rokas A."/>
            <person name="Carro J."/>
            <person name="Camarero S."/>
            <person name="Ferreira P."/>
            <person name="Molpeceres G."/>
            <person name="Ruiz-Duenas F.J."/>
            <person name="Serrano A."/>
            <person name="Henrissat B."/>
            <person name="Drula E."/>
            <person name="Hughes K.W."/>
            <person name="Mata J.L."/>
            <person name="Ishikawa N.K."/>
            <person name="Vargas-Isla R."/>
            <person name="Ushijima S."/>
            <person name="Smith C.A."/>
            <person name="Donoghue J."/>
            <person name="Ahrendt S."/>
            <person name="Andreopoulos W."/>
            <person name="He G."/>
            <person name="LaButti K."/>
            <person name="Lipzen A."/>
            <person name="Ng V."/>
            <person name="Riley R."/>
            <person name="Sandor L."/>
            <person name="Barry K."/>
            <person name="Martinez A.T."/>
            <person name="Xiao Y."/>
            <person name="Gibbons J.G."/>
            <person name="Terashima K."/>
            <person name="Grigoriev I.V."/>
            <person name="Hibbett D."/>
        </authorList>
    </citation>
    <scope>NUCLEOTIDE SEQUENCE</scope>
    <source>
        <strain evidence="3">Sp2 HRB7682 ss15</strain>
    </source>
</reference>
<evidence type="ECO:0000313" key="3">
    <source>
        <dbReference type="EMBL" id="KAJ4483021.1"/>
    </source>
</evidence>
<organism evidence="3 4">
    <name type="scientific">Lentinula lateritia</name>
    <dbReference type="NCBI Taxonomy" id="40482"/>
    <lineage>
        <taxon>Eukaryota</taxon>
        <taxon>Fungi</taxon>
        <taxon>Dikarya</taxon>
        <taxon>Basidiomycota</taxon>
        <taxon>Agaricomycotina</taxon>
        <taxon>Agaricomycetes</taxon>
        <taxon>Agaricomycetidae</taxon>
        <taxon>Agaricales</taxon>
        <taxon>Marasmiineae</taxon>
        <taxon>Omphalotaceae</taxon>
        <taxon>Lentinula</taxon>
    </lineage>
</organism>
<evidence type="ECO:0000259" key="2">
    <source>
        <dbReference type="Pfam" id="PF08614"/>
    </source>
</evidence>